<proteinExistence type="predicted"/>
<gene>
    <name evidence="3" type="ORF">LMG28614_03559</name>
</gene>
<keyword evidence="2" id="KW-0732">Signal</keyword>
<feature type="signal peptide" evidence="2">
    <location>
        <begin position="1"/>
        <end position="22"/>
    </location>
</feature>
<feature type="chain" id="PRO_5029017661" description="DUF4148 domain-containing protein" evidence="2">
    <location>
        <begin position="23"/>
        <end position="94"/>
    </location>
</feature>
<organism evidence="3 4">
    <name type="scientific">Paraburkholderia ultramafica</name>
    <dbReference type="NCBI Taxonomy" id="1544867"/>
    <lineage>
        <taxon>Bacteria</taxon>
        <taxon>Pseudomonadati</taxon>
        <taxon>Pseudomonadota</taxon>
        <taxon>Betaproteobacteria</taxon>
        <taxon>Burkholderiales</taxon>
        <taxon>Burkholderiaceae</taxon>
        <taxon>Paraburkholderia</taxon>
    </lineage>
</organism>
<dbReference type="EMBL" id="CADIKK010000015">
    <property type="protein sequence ID" value="CAB3792572.1"/>
    <property type="molecule type" value="Genomic_DNA"/>
</dbReference>
<evidence type="ECO:0000313" key="4">
    <source>
        <dbReference type="Proteomes" id="UP000494365"/>
    </source>
</evidence>
<evidence type="ECO:0000313" key="3">
    <source>
        <dbReference type="EMBL" id="CAB3792572.1"/>
    </source>
</evidence>
<feature type="region of interest" description="Disordered" evidence="1">
    <location>
        <begin position="75"/>
        <end position="94"/>
    </location>
</feature>
<dbReference type="Proteomes" id="UP000494365">
    <property type="component" value="Unassembled WGS sequence"/>
</dbReference>
<dbReference type="RefSeq" id="WP_175150772.1">
    <property type="nucleotide sequence ID" value="NZ_CADIKK010000015.1"/>
</dbReference>
<evidence type="ECO:0000256" key="1">
    <source>
        <dbReference type="SAM" id="MobiDB-lite"/>
    </source>
</evidence>
<keyword evidence="4" id="KW-1185">Reference proteome</keyword>
<accession>A0A6S7BR49</accession>
<evidence type="ECO:0000256" key="2">
    <source>
        <dbReference type="SAM" id="SignalP"/>
    </source>
</evidence>
<dbReference type="InterPro" id="IPR025421">
    <property type="entry name" value="DUF4148"/>
</dbReference>
<evidence type="ECO:0008006" key="5">
    <source>
        <dbReference type="Google" id="ProtNLM"/>
    </source>
</evidence>
<protein>
    <recommendedName>
        <fullName evidence="5">DUF4148 domain-containing protein</fullName>
    </recommendedName>
</protein>
<reference evidence="3 4" key="1">
    <citation type="submission" date="2020-04" db="EMBL/GenBank/DDBJ databases">
        <authorList>
            <person name="De Canck E."/>
        </authorList>
    </citation>
    <scope>NUCLEOTIDE SEQUENCE [LARGE SCALE GENOMIC DNA]</scope>
    <source>
        <strain evidence="3 4">LMG 28614</strain>
    </source>
</reference>
<name>A0A6S7BR49_9BURK</name>
<sequence>MNLPTSIAVTALGLVFGANAFAQSTTPELTRAEVRAQLVQAEADGLVPTRNNDYPPSAVTIARNKEIYAIRHKNGSSDAMASAANPAGSGGTSE</sequence>
<dbReference type="AlphaFoldDB" id="A0A6S7BR49"/>
<dbReference type="Pfam" id="PF13663">
    <property type="entry name" value="DUF4148"/>
    <property type="match status" value="1"/>
</dbReference>